<dbReference type="PANTHER" id="PTHR31623:SF122">
    <property type="entry name" value="HXXXD-TYPE ACYL-TRANSFERASE FAMILY PROTEIN"/>
    <property type="match status" value="1"/>
</dbReference>
<dbReference type="InParanoid" id="M1AJU7"/>
<dbReference type="GO" id="GO:0016746">
    <property type="term" value="F:acyltransferase activity"/>
    <property type="evidence" value="ECO:0007669"/>
    <property type="project" value="UniProtKB-KW"/>
</dbReference>
<evidence type="ECO:0000256" key="3">
    <source>
        <dbReference type="ARBA" id="ARBA00023315"/>
    </source>
</evidence>
<proteinExistence type="inferred from homology"/>
<dbReference type="Gramene" id="PGSC0003DMT400024297">
    <property type="protein sequence ID" value="PGSC0003DMT400024297"/>
    <property type="gene ID" value="PGSC0003DMG400009393"/>
</dbReference>
<dbReference type="InterPro" id="IPR023213">
    <property type="entry name" value="CAT-like_dom_sf"/>
</dbReference>
<comment type="similarity">
    <text evidence="1">Belongs to the plant acyltransferase family.</text>
</comment>
<sequence>MDHRPSSPLLGVQVNVFNCGGLVIQITHIVADAFTLATFVNEWACTSLTGTTKDCLPISFDHSSPHARVLLVPQYSVPPHSNSTTRPKIVTRRFVFDALAIANLKNTIEDSTASSSSSSSRRPTRLVVVIYVPIMEGSCRHFFRQRWTFKGL</sequence>
<reference evidence="4" key="2">
    <citation type="submission" date="2015-06" db="UniProtKB">
        <authorList>
            <consortium name="EnsemblPlants"/>
        </authorList>
    </citation>
    <scope>IDENTIFICATION</scope>
    <source>
        <strain evidence="4">DM1-3 516 R44</strain>
    </source>
</reference>
<dbReference type="Pfam" id="PF02458">
    <property type="entry name" value="Transferase"/>
    <property type="match status" value="1"/>
</dbReference>
<keyword evidence="3" id="KW-0012">Acyltransferase</keyword>
<dbReference type="EnsemblPlants" id="PGSC0003DMT400024297">
    <property type="protein sequence ID" value="PGSC0003DMT400024297"/>
    <property type="gene ID" value="PGSC0003DMG400009393"/>
</dbReference>
<name>M1AJU7_SOLTU</name>
<dbReference type="AlphaFoldDB" id="M1AJU7"/>
<evidence type="ECO:0000256" key="2">
    <source>
        <dbReference type="ARBA" id="ARBA00022679"/>
    </source>
</evidence>
<dbReference type="PaxDb" id="4113-PGSC0003DMT400024297"/>
<reference evidence="5" key="1">
    <citation type="journal article" date="2011" name="Nature">
        <title>Genome sequence and analysis of the tuber crop potato.</title>
        <authorList>
            <consortium name="The Potato Genome Sequencing Consortium"/>
        </authorList>
    </citation>
    <scope>NUCLEOTIDE SEQUENCE [LARGE SCALE GENOMIC DNA]</scope>
    <source>
        <strain evidence="5">cv. DM1-3 516 R44</strain>
    </source>
</reference>
<evidence type="ECO:0000313" key="4">
    <source>
        <dbReference type="EnsemblPlants" id="PGSC0003DMT400024297"/>
    </source>
</evidence>
<dbReference type="Proteomes" id="UP000011115">
    <property type="component" value="Unassembled WGS sequence"/>
</dbReference>
<dbReference type="PANTHER" id="PTHR31623">
    <property type="entry name" value="F21J9.9"/>
    <property type="match status" value="1"/>
</dbReference>
<evidence type="ECO:0000313" key="5">
    <source>
        <dbReference type="Proteomes" id="UP000011115"/>
    </source>
</evidence>
<dbReference type="HOGENOM" id="CLU_1725555_0_0_1"/>
<dbReference type="Gene3D" id="3.30.559.10">
    <property type="entry name" value="Chloramphenicol acetyltransferase-like domain"/>
    <property type="match status" value="1"/>
</dbReference>
<protein>
    <submittedName>
        <fullName evidence="4">Acetyl CoA: benzylalcohol acetyltransferase</fullName>
    </submittedName>
</protein>
<keyword evidence="5" id="KW-1185">Reference proteome</keyword>
<evidence type="ECO:0000256" key="1">
    <source>
        <dbReference type="ARBA" id="ARBA00009861"/>
    </source>
</evidence>
<organism evidence="4 5">
    <name type="scientific">Solanum tuberosum</name>
    <name type="common">Potato</name>
    <dbReference type="NCBI Taxonomy" id="4113"/>
    <lineage>
        <taxon>Eukaryota</taxon>
        <taxon>Viridiplantae</taxon>
        <taxon>Streptophyta</taxon>
        <taxon>Embryophyta</taxon>
        <taxon>Tracheophyta</taxon>
        <taxon>Spermatophyta</taxon>
        <taxon>Magnoliopsida</taxon>
        <taxon>eudicotyledons</taxon>
        <taxon>Gunneridae</taxon>
        <taxon>Pentapetalae</taxon>
        <taxon>asterids</taxon>
        <taxon>lamiids</taxon>
        <taxon>Solanales</taxon>
        <taxon>Solanaceae</taxon>
        <taxon>Solanoideae</taxon>
        <taxon>Solaneae</taxon>
        <taxon>Solanum</taxon>
    </lineage>
</organism>
<accession>M1AJU7</accession>
<keyword evidence="2" id="KW-0808">Transferase</keyword>